<dbReference type="eggNOG" id="KOG0017">
    <property type="taxonomic scope" value="Eukaryota"/>
</dbReference>
<evidence type="ECO:0000256" key="1">
    <source>
        <dbReference type="SAM" id="MobiDB-lite"/>
    </source>
</evidence>
<proteinExistence type="predicted"/>
<dbReference type="RefSeq" id="XP_010262512.1">
    <property type="nucleotide sequence ID" value="XM_010264210.1"/>
</dbReference>
<dbReference type="Proteomes" id="UP000189703">
    <property type="component" value="Unplaced"/>
</dbReference>
<dbReference type="CDD" id="cd00303">
    <property type="entry name" value="retropepsin_like"/>
    <property type="match status" value="1"/>
</dbReference>
<reference evidence="3" key="1">
    <citation type="submission" date="2025-08" db="UniProtKB">
        <authorList>
            <consortium name="RefSeq"/>
        </authorList>
    </citation>
    <scope>IDENTIFICATION</scope>
</reference>
<dbReference type="Gene3D" id="2.40.70.10">
    <property type="entry name" value="Acid Proteases"/>
    <property type="match status" value="1"/>
</dbReference>
<gene>
    <name evidence="3" type="primary">LOC104601030</name>
</gene>
<keyword evidence="2" id="KW-1185">Reference proteome</keyword>
<evidence type="ECO:0000313" key="3">
    <source>
        <dbReference type="RefSeq" id="XP_010262512.1"/>
    </source>
</evidence>
<dbReference type="KEGG" id="nnu:104601030"/>
<dbReference type="OMA" id="EEVEHSH"/>
<sequence length="301" mass="34500">MRGDFANRNPNKYCHFHRDIGHDTESCRILKDEIKKLIHRDYLMQFVKRNERDSRPTNHSREAPELSRQQDRDQPPQDPPPIHRVINMITGGSILVGCNTTTGKNSVLELEQEDENPLKHPRVKEVIYFTEDDARGVQYPHDDALIVKMIINDFKVKRILVDSGSSTDILFLEAFKKMQLERKDLQPTDVPLVGFSRDVVKPLGRIKVLVTARSEHTFLVVATLSPYNAILVRSILHALRAMVSTYYISMKFSDEVWTRVIWGNQLESWKCYVAALKGKPKLAGDVELESPPSTQTSEPNP</sequence>
<dbReference type="InterPro" id="IPR021109">
    <property type="entry name" value="Peptidase_aspartic_dom_sf"/>
</dbReference>
<name>A0A1U8AJR6_NELNU</name>
<dbReference type="InParanoid" id="A0A1U8AJR6"/>
<dbReference type="PANTHER" id="PTHR33240:SF17">
    <property type="entry name" value="EUKARYOTIC PEPTIDE CHAIN RELEASE FACTOR GTP-BINDING SUBUNIT-LIKE"/>
    <property type="match status" value="1"/>
</dbReference>
<dbReference type="AlphaFoldDB" id="A0A1U8AJR6"/>
<feature type="compositionally biased region" description="Basic and acidic residues" evidence="1">
    <location>
        <begin position="49"/>
        <end position="75"/>
    </location>
</feature>
<accession>A0A1U8AJR6</accession>
<dbReference type="OrthoDB" id="2919534at2759"/>
<protein>
    <submittedName>
        <fullName evidence="3">Uncharacterized protein LOC104601030</fullName>
    </submittedName>
</protein>
<dbReference type="GeneID" id="104601030"/>
<feature type="region of interest" description="Disordered" evidence="1">
    <location>
        <begin position="49"/>
        <end position="81"/>
    </location>
</feature>
<organism evidence="2 3">
    <name type="scientific">Nelumbo nucifera</name>
    <name type="common">Sacred lotus</name>
    <dbReference type="NCBI Taxonomy" id="4432"/>
    <lineage>
        <taxon>Eukaryota</taxon>
        <taxon>Viridiplantae</taxon>
        <taxon>Streptophyta</taxon>
        <taxon>Embryophyta</taxon>
        <taxon>Tracheophyta</taxon>
        <taxon>Spermatophyta</taxon>
        <taxon>Magnoliopsida</taxon>
        <taxon>Proteales</taxon>
        <taxon>Nelumbonaceae</taxon>
        <taxon>Nelumbo</taxon>
    </lineage>
</organism>
<evidence type="ECO:0000313" key="2">
    <source>
        <dbReference type="Proteomes" id="UP000189703"/>
    </source>
</evidence>
<dbReference type="PANTHER" id="PTHR33240">
    <property type="entry name" value="OS08G0508500 PROTEIN"/>
    <property type="match status" value="1"/>
</dbReference>